<dbReference type="RefSeq" id="WP_091221747.1">
    <property type="nucleotide sequence ID" value="NZ_FOCL01000019.1"/>
</dbReference>
<evidence type="ECO:0000313" key="1">
    <source>
        <dbReference type="EMBL" id="SEP03558.1"/>
    </source>
</evidence>
<proteinExistence type="predicted"/>
<accession>A0A1H8ULR7</accession>
<name>A0A1H8ULR7_9SPHI</name>
<keyword evidence="2" id="KW-1185">Reference proteome</keyword>
<organism evidence="1 2">
    <name type="scientific">Mucilaginibacter gossypiicola</name>
    <dbReference type="NCBI Taxonomy" id="551995"/>
    <lineage>
        <taxon>Bacteria</taxon>
        <taxon>Pseudomonadati</taxon>
        <taxon>Bacteroidota</taxon>
        <taxon>Sphingobacteriia</taxon>
        <taxon>Sphingobacteriales</taxon>
        <taxon>Sphingobacteriaceae</taxon>
        <taxon>Mucilaginibacter</taxon>
    </lineage>
</organism>
<dbReference type="OrthoDB" id="769901at2"/>
<dbReference type="AlphaFoldDB" id="A0A1H8ULR7"/>
<dbReference type="EMBL" id="FOCL01000019">
    <property type="protein sequence ID" value="SEP03558.1"/>
    <property type="molecule type" value="Genomic_DNA"/>
</dbReference>
<gene>
    <name evidence="1" type="ORF">SAMN05192574_119107</name>
</gene>
<dbReference type="Proteomes" id="UP000198942">
    <property type="component" value="Unassembled WGS sequence"/>
</dbReference>
<protein>
    <submittedName>
        <fullName evidence="1">Uncharacterized protein</fullName>
    </submittedName>
</protein>
<evidence type="ECO:0000313" key="2">
    <source>
        <dbReference type="Proteomes" id="UP000198942"/>
    </source>
</evidence>
<sequence>MENYPITISTDKEVHHFEVGEYPHHDETKCRYKVFEDGKLVASFEPDAQNVLHLCKNAEGLDEELLYLLADQIEARLQHPGDKHLKDFNNNAS</sequence>
<reference evidence="2" key="1">
    <citation type="submission" date="2016-10" db="EMBL/GenBank/DDBJ databases">
        <authorList>
            <person name="Varghese N."/>
            <person name="Submissions S."/>
        </authorList>
    </citation>
    <scope>NUCLEOTIDE SEQUENCE [LARGE SCALE GENOMIC DNA]</scope>
    <source>
        <strain evidence="2">Gh-48</strain>
    </source>
</reference>